<proteinExistence type="predicted"/>
<dbReference type="RefSeq" id="WP_262165847.1">
    <property type="nucleotide sequence ID" value="NZ_CP104964.1"/>
</dbReference>
<dbReference type="Gene3D" id="3.40.1570.10">
    <property type="entry name" value="HemS/ChuS/ChuX like domains"/>
    <property type="match status" value="1"/>
</dbReference>
<accession>A0ABY6C7C6</accession>
<organism evidence="2 3">
    <name type="scientific">Devosia neptuniae</name>
    <dbReference type="NCBI Taxonomy" id="191302"/>
    <lineage>
        <taxon>Bacteria</taxon>
        <taxon>Pseudomonadati</taxon>
        <taxon>Pseudomonadota</taxon>
        <taxon>Alphaproteobacteria</taxon>
        <taxon>Hyphomicrobiales</taxon>
        <taxon>Devosiaceae</taxon>
        <taxon>Devosia</taxon>
    </lineage>
</organism>
<dbReference type="Proteomes" id="UP001061862">
    <property type="component" value="Plasmid p_unnamed1"/>
</dbReference>
<dbReference type="EMBL" id="CP104964">
    <property type="protein sequence ID" value="UXN68152.1"/>
    <property type="molecule type" value="Genomic_DNA"/>
</dbReference>
<keyword evidence="2" id="KW-0614">Plasmid</keyword>
<evidence type="ECO:0000256" key="1">
    <source>
        <dbReference type="SAM" id="MobiDB-lite"/>
    </source>
</evidence>
<feature type="compositionally biased region" description="Basic and acidic residues" evidence="1">
    <location>
        <begin position="125"/>
        <end position="138"/>
    </location>
</feature>
<reference evidence="2 3" key="1">
    <citation type="submission" date="2022-09" db="EMBL/GenBank/DDBJ databases">
        <title>Interaction between co-microsymbionts with complementary sets of symbiotic genes in legume-rhizobium systems.</title>
        <authorList>
            <person name="Safronova V."/>
            <person name="Sazanova A."/>
            <person name="Afonin A."/>
            <person name="Chirak E."/>
        </authorList>
    </citation>
    <scope>NUCLEOTIDE SEQUENCE [LARGE SCALE GENOMIC DNA]</scope>
    <source>
        <strain evidence="2 3">A18/4-1</strain>
        <plasmid evidence="2 3">p_unnamed1</plasmid>
    </source>
</reference>
<gene>
    <name evidence="2" type="ORF">N8A98_01175</name>
</gene>
<evidence type="ECO:0000313" key="3">
    <source>
        <dbReference type="Proteomes" id="UP001061862"/>
    </source>
</evidence>
<feature type="region of interest" description="Disordered" evidence="1">
    <location>
        <begin position="125"/>
        <end position="145"/>
    </location>
</feature>
<sequence>MTENNPRERLPVPAASVIRALPSMGKLMVTAKRAGATHERIGTIEAVTVDDGWLVCSGVEHDSRMDPSAVATIIVDRTSVMGEQAYPRIDFLDVDAECLFSVVGFNGLEPFDAALAQFGAGEALPEKPVEPRGERPNVDPEEIGTRPFNLARDTKANIMIAFSRPGFVQKWTGMVEKVNPAMGFINIMRADFHLHLKAGTVSDWRASGDGTNMIHEALDQDGVPTGLVVRGLPAAITT</sequence>
<keyword evidence="3" id="KW-1185">Reference proteome</keyword>
<evidence type="ECO:0008006" key="4">
    <source>
        <dbReference type="Google" id="ProtNLM"/>
    </source>
</evidence>
<dbReference type="InterPro" id="IPR053733">
    <property type="entry name" value="Heme_Transport_Util_sf"/>
</dbReference>
<evidence type="ECO:0000313" key="2">
    <source>
        <dbReference type="EMBL" id="UXN68152.1"/>
    </source>
</evidence>
<name>A0ABY6C7C6_9HYPH</name>
<dbReference type="SUPFAM" id="SSF144064">
    <property type="entry name" value="Heme iron utilization protein-like"/>
    <property type="match status" value="1"/>
</dbReference>
<geneLocation type="plasmid" evidence="2 3">
    <name>p_unnamed1</name>
</geneLocation>
<protein>
    <recommendedName>
        <fullName evidence="4">Haemin-degrading HemS/ChuX domain-containing protein</fullName>
    </recommendedName>
</protein>